<dbReference type="EMBL" id="JANAKD010001305">
    <property type="protein sequence ID" value="KAJ3480924.1"/>
    <property type="molecule type" value="Genomic_DNA"/>
</dbReference>
<gene>
    <name evidence="1" type="ORF">NLG97_g7947</name>
</gene>
<evidence type="ECO:0000313" key="1">
    <source>
        <dbReference type="EMBL" id="KAJ3480924.1"/>
    </source>
</evidence>
<reference evidence="1" key="1">
    <citation type="submission" date="2022-07" db="EMBL/GenBank/DDBJ databases">
        <title>Genome Sequence of Lecanicillium saksenae.</title>
        <authorList>
            <person name="Buettner E."/>
        </authorList>
    </citation>
    <scope>NUCLEOTIDE SEQUENCE</scope>
    <source>
        <strain evidence="1">VT-O1</strain>
    </source>
</reference>
<proteinExistence type="predicted"/>
<organism evidence="1 2">
    <name type="scientific">Lecanicillium saksenae</name>
    <dbReference type="NCBI Taxonomy" id="468837"/>
    <lineage>
        <taxon>Eukaryota</taxon>
        <taxon>Fungi</taxon>
        <taxon>Dikarya</taxon>
        <taxon>Ascomycota</taxon>
        <taxon>Pezizomycotina</taxon>
        <taxon>Sordariomycetes</taxon>
        <taxon>Hypocreomycetidae</taxon>
        <taxon>Hypocreales</taxon>
        <taxon>Cordycipitaceae</taxon>
        <taxon>Lecanicillium</taxon>
    </lineage>
</organism>
<comment type="caution">
    <text evidence="1">The sequence shown here is derived from an EMBL/GenBank/DDBJ whole genome shotgun (WGS) entry which is preliminary data.</text>
</comment>
<accession>A0ACC1QKB5</accession>
<name>A0ACC1QKB5_9HYPO</name>
<evidence type="ECO:0000313" key="2">
    <source>
        <dbReference type="Proteomes" id="UP001148737"/>
    </source>
</evidence>
<keyword evidence="2" id="KW-1185">Reference proteome</keyword>
<sequence length="133" mass="14665">MCRFMLQQPLCPCPAGEKCTQLSKGSAIYKKKLFHFRGEALIRSAACGEQLKLGNSVPRRDCPKTSEESRKGWESDPYGCVRDLRICLACLGCPRPDDTDSGEDTQGSTAGAKDTTKDRSERTDKLPYADTIV</sequence>
<dbReference type="Proteomes" id="UP001148737">
    <property type="component" value="Unassembled WGS sequence"/>
</dbReference>
<protein>
    <submittedName>
        <fullName evidence="1">Uncharacterized protein</fullName>
    </submittedName>
</protein>